<proteinExistence type="inferred from homology"/>
<protein>
    <submittedName>
        <fullName evidence="6">TonB-dependent receptor</fullName>
    </submittedName>
</protein>
<dbReference type="eggNOG" id="COG1215">
    <property type="taxonomic scope" value="Bacteria"/>
</dbReference>
<sequence length="367" mass="41777">MTALALFIVGFLIFQDLILGLLLVINFRKYDSRNQAELPKISILIPSRNEAENILNCLQSIEFLEYPKEKTQIILADDGSTDETAIIIQDWMKSTVWQVEFLSIHKKTAGLNGKANALAQMAEKATGKLLLFTDADCIVSPQWAKSMVNAQAESGSDLITGITQVQGDNVFTRMQAMDWWLTLGMVKVMSDLGLTLTSMGNNMLLSKKAYEAIGGFEGIPFSLTEDFELAKQVKLKGFKAVHLVSEANLIQTKGQEKSSDLLSQRKRWMYGAVRLPLYWKILLGIQVLFFPSIIYFFILFPFEGLLLWLIKVIIQSLFIYGFASKCRQNLGIRNLLLFELYYLFTSWSTIVYYFWPAKTEWKGRKYG</sequence>
<keyword evidence="4" id="KW-0812">Transmembrane</keyword>
<dbReference type="Gene3D" id="3.90.550.10">
    <property type="entry name" value="Spore Coat Polysaccharide Biosynthesis Protein SpsA, Chain A"/>
    <property type="match status" value="1"/>
</dbReference>
<comment type="caution">
    <text evidence="6">The sequence shown here is derived from an EMBL/GenBank/DDBJ whole genome shotgun (WGS) entry which is preliminary data.</text>
</comment>
<keyword evidence="4" id="KW-0472">Membrane</keyword>
<evidence type="ECO:0000313" key="7">
    <source>
        <dbReference type="Proteomes" id="UP000006073"/>
    </source>
</evidence>
<dbReference type="InterPro" id="IPR029044">
    <property type="entry name" value="Nucleotide-diphossugar_trans"/>
</dbReference>
<evidence type="ECO:0000259" key="5">
    <source>
        <dbReference type="Pfam" id="PF00535"/>
    </source>
</evidence>
<gene>
    <name evidence="6" type="ORF">A33Q_2197</name>
</gene>
<keyword evidence="3" id="KW-0808">Transferase</keyword>
<organism evidence="6 7">
    <name type="scientific">Indibacter alkaliphilus (strain CCUG 57479 / KCTC 22604 / LW1)</name>
    <dbReference type="NCBI Taxonomy" id="1189612"/>
    <lineage>
        <taxon>Bacteria</taxon>
        <taxon>Pseudomonadati</taxon>
        <taxon>Bacteroidota</taxon>
        <taxon>Cytophagia</taxon>
        <taxon>Cytophagales</taxon>
        <taxon>Cyclobacteriaceae</taxon>
    </lineage>
</organism>
<keyword evidence="6" id="KW-0675">Receptor</keyword>
<feature type="transmembrane region" description="Helical" evidence="4">
    <location>
        <begin position="335"/>
        <end position="355"/>
    </location>
</feature>
<feature type="transmembrane region" description="Helical" evidence="4">
    <location>
        <begin position="305"/>
        <end position="323"/>
    </location>
</feature>
<dbReference type="PANTHER" id="PTHR43630">
    <property type="entry name" value="POLY-BETA-1,6-N-ACETYL-D-GLUCOSAMINE SYNTHASE"/>
    <property type="match status" value="1"/>
</dbReference>
<evidence type="ECO:0000256" key="1">
    <source>
        <dbReference type="ARBA" id="ARBA00006739"/>
    </source>
</evidence>
<dbReference type="AlphaFoldDB" id="S2DCH1"/>
<comment type="similarity">
    <text evidence="1">Belongs to the glycosyltransferase 2 family.</text>
</comment>
<evidence type="ECO:0000313" key="6">
    <source>
        <dbReference type="EMBL" id="EOZ96887.1"/>
    </source>
</evidence>
<feature type="transmembrane region" description="Helical" evidence="4">
    <location>
        <begin position="6"/>
        <end position="25"/>
    </location>
</feature>
<dbReference type="EMBL" id="ALWO02000032">
    <property type="protein sequence ID" value="EOZ96887.1"/>
    <property type="molecule type" value="Genomic_DNA"/>
</dbReference>
<evidence type="ECO:0000256" key="3">
    <source>
        <dbReference type="ARBA" id="ARBA00022679"/>
    </source>
</evidence>
<feature type="domain" description="Glycosyltransferase 2-like" evidence="5">
    <location>
        <begin position="42"/>
        <end position="213"/>
    </location>
</feature>
<dbReference type="Proteomes" id="UP000006073">
    <property type="component" value="Unassembled WGS sequence"/>
</dbReference>
<keyword evidence="7" id="KW-1185">Reference proteome</keyword>
<name>S2DCH1_INDAL</name>
<feature type="transmembrane region" description="Helical" evidence="4">
    <location>
        <begin position="277"/>
        <end position="299"/>
    </location>
</feature>
<dbReference type="InterPro" id="IPR001173">
    <property type="entry name" value="Glyco_trans_2-like"/>
</dbReference>
<dbReference type="Pfam" id="PF00535">
    <property type="entry name" value="Glycos_transf_2"/>
    <property type="match status" value="1"/>
</dbReference>
<dbReference type="GO" id="GO:0016757">
    <property type="term" value="F:glycosyltransferase activity"/>
    <property type="evidence" value="ECO:0007669"/>
    <property type="project" value="UniProtKB-KW"/>
</dbReference>
<dbReference type="STRING" id="1189612.A33Q_2197"/>
<dbReference type="OrthoDB" id="9800276at2"/>
<dbReference type="RefSeq" id="WP_009034428.1">
    <property type="nucleotide sequence ID" value="NZ_ALWO02000032.1"/>
</dbReference>
<dbReference type="SUPFAM" id="SSF53448">
    <property type="entry name" value="Nucleotide-diphospho-sugar transferases"/>
    <property type="match status" value="1"/>
</dbReference>
<evidence type="ECO:0000256" key="4">
    <source>
        <dbReference type="SAM" id="Phobius"/>
    </source>
</evidence>
<dbReference type="PANTHER" id="PTHR43630:SF1">
    <property type="entry name" value="POLY-BETA-1,6-N-ACETYL-D-GLUCOSAMINE SYNTHASE"/>
    <property type="match status" value="1"/>
</dbReference>
<evidence type="ECO:0000256" key="2">
    <source>
        <dbReference type="ARBA" id="ARBA00022676"/>
    </source>
</evidence>
<accession>S2DCH1</accession>
<reference evidence="6 7" key="1">
    <citation type="journal article" date="2013" name="Genome Announc.">
        <title>Draft Genome Sequence of Indibacter alkaliphilus Strain LW1T, Isolated from Lonar Lake, a Haloalkaline Lake in the Buldana District of Maharashtra, India.</title>
        <authorList>
            <person name="Singh A."/>
            <person name="Kumar Jangir P."/>
            <person name="Sharma R."/>
            <person name="Singh A."/>
            <person name="Kumar Pinnaka A."/>
            <person name="Shivaji S."/>
        </authorList>
    </citation>
    <scope>NUCLEOTIDE SEQUENCE [LARGE SCALE GENOMIC DNA]</scope>
    <source>
        <strain evidence="7">CCUG 57479 / KCTC 22604 / LW1</strain>
    </source>
</reference>
<keyword evidence="4" id="KW-1133">Transmembrane helix</keyword>
<keyword evidence="2" id="KW-0328">Glycosyltransferase</keyword>